<dbReference type="Pfam" id="PF07714">
    <property type="entry name" value="PK_Tyr_Ser-Thr"/>
    <property type="match status" value="1"/>
</dbReference>
<reference evidence="3" key="1">
    <citation type="journal article" date="2024" name="IScience">
        <title>Strigolactones Initiate the Formation of Haustorium-like Structures in Castilleja.</title>
        <authorList>
            <person name="Buerger M."/>
            <person name="Peterson D."/>
            <person name="Chory J."/>
        </authorList>
    </citation>
    <scope>NUCLEOTIDE SEQUENCE [LARGE SCALE GENOMIC DNA]</scope>
</reference>
<sequence>MSANYDNWERLVDAVLKKQQLWELFHQHSRSPSLLSEASDLSSSFSPRSPLDDLAVDVARLGSLSTFNWRTPKLVFFSDFSPAIDVEYLHLASSEFLGRGTFGAAYVAAMGNGVKIMVKRLKSMSISELEFNRQMEIVGNIKQDNVVALRAYYSSEDERLMLYDHYSTGSVYALLHGRNGAHRVNVDWESRQKIAVGVARGIAEIHKHDGGKLVHGNIKTSNVFRNPDQYGCVSDIGLTKLIEKTALGAHCYAPEVKNTQNVSQASDVYSFGILLLELLTRKPSIHDPGGPHAVDLVKLVTSVVNKLWAAKVFDADLLKHPYIKEQMVKMLKIGLKCVEKSIKKRPIMSEVVNLLEEITVLDPISYQIAREEVELLFGGFFSVI</sequence>
<dbReference type="InterPro" id="IPR001245">
    <property type="entry name" value="Ser-Thr/Tyr_kinase_cat_dom"/>
</dbReference>
<dbReference type="InterPro" id="IPR011009">
    <property type="entry name" value="Kinase-like_dom_sf"/>
</dbReference>
<dbReference type="Gene3D" id="3.30.200.20">
    <property type="entry name" value="Phosphorylase Kinase, domain 1"/>
    <property type="match status" value="1"/>
</dbReference>
<dbReference type="AlphaFoldDB" id="A0ABD3E326"/>
<keyword evidence="3" id="KW-1185">Reference proteome</keyword>
<dbReference type="InterPro" id="IPR000719">
    <property type="entry name" value="Prot_kinase_dom"/>
</dbReference>
<dbReference type="PROSITE" id="PS50011">
    <property type="entry name" value="PROTEIN_KINASE_DOM"/>
    <property type="match status" value="1"/>
</dbReference>
<name>A0ABD3E326_9LAMI</name>
<dbReference type="PANTHER" id="PTHR48010">
    <property type="entry name" value="OS05G0588300 PROTEIN"/>
    <property type="match status" value="1"/>
</dbReference>
<dbReference type="InterPro" id="IPR050994">
    <property type="entry name" value="At_inactive_RLKs"/>
</dbReference>
<evidence type="ECO:0000313" key="3">
    <source>
        <dbReference type="Proteomes" id="UP001632038"/>
    </source>
</evidence>
<dbReference type="Gene3D" id="1.10.510.10">
    <property type="entry name" value="Transferase(Phosphotransferase) domain 1"/>
    <property type="match status" value="1"/>
</dbReference>
<dbReference type="SUPFAM" id="SSF56112">
    <property type="entry name" value="Protein kinase-like (PK-like)"/>
    <property type="match status" value="1"/>
</dbReference>
<feature type="domain" description="Protein kinase" evidence="1">
    <location>
        <begin position="91"/>
        <end position="381"/>
    </location>
</feature>
<dbReference type="Proteomes" id="UP001632038">
    <property type="component" value="Unassembled WGS sequence"/>
</dbReference>
<evidence type="ECO:0000259" key="1">
    <source>
        <dbReference type="PROSITE" id="PS50011"/>
    </source>
</evidence>
<comment type="caution">
    <text evidence="2">The sequence shown here is derived from an EMBL/GenBank/DDBJ whole genome shotgun (WGS) entry which is preliminary data.</text>
</comment>
<protein>
    <recommendedName>
        <fullName evidence="1">Protein kinase domain-containing protein</fullName>
    </recommendedName>
</protein>
<evidence type="ECO:0000313" key="2">
    <source>
        <dbReference type="EMBL" id="KAL3647486.1"/>
    </source>
</evidence>
<dbReference type="PANTHER" id="PTHR48010:SF1">
    <property type="entry name" value="PROTEIN KINASE DOMAIN-CONTAINING PROTEIN"/>
    <property type="match status" value="1"/>
</dbReference>
<dbReference type="EMBL" id="JAVIJP010000009">
    <property type="protein sequence ID" value="KAL3647486.1"/>
    <property type="molecule type" value="Genomic_DNA"/>
</dbReference>
<proteinExistence type="predicted"/>
<organism evidence="2 3">
    <name type="scientific">Castilleja foliolosa</name>
    <dbReference type="NCBI Taxonomy" id="1961234"/>
    <lineage>
        <taxon>Eukaryota</taxon>
        <taxon>Viridiplantae</taxon>
        <taxon>Streptophyta</taxon>
        <taxon>Embryophyta</taxon>
        <taxon>Tracheophyta</taxon>
        <taxon>Spermatophyta</taxon>
        <taxon>Magnoliopsida</taxon>
        <taxon>eudicotyledons</taxon>
        <taxon>Gunneridae</taxon>
        <taxon>Pentapetalae</taxon>
        <taxon>asterids</taxon>
        <taxon>lamiids</taxon>
        <taxon>Lamiales</taxon>
        <taxon>Orobanchaceae</taxon>
        <taxon>Pedicularideae</taxon>
        <taxon>Castillejinae</taxon>
        <taxon>Castilleja</taxon>
    </lineage>
</organism>
<gene>
    <name evidence="2" type="ORF">CASFOL_008454</name>
</gene>
<accession>A0ABD3E326</accession>